<proteinExistence type="predicted"/>
<evidence type="ECO:0000256" key="2">
    <source>
        <dbReference type="ARBA" id="ARBA00022741"/>
    </source>
</evidence>
<keyword evidence="2" id="KW-0547">Nucleotide-binding</keyword>
<dbReference type="PANTHER" id="PTHR43289">
    <property type="entry name" value="MITOGEN-ACTIVATED PROTEIN KINASE KINASE KINASE 20-RELATED"/>
    <property type="match status" value="1"/>
</dbReference>
<dbReference type="SUPFAM" id="SSF56112">
    <property type="entry name" value="Protein kinase-like (PK-like)"/>
    <property type="match status" value="1"/>
</dbReference>
<keyword evidence="4" id="KW-0067">ATP-binding</keyword>
<reference evidence="6 7" key="1">
    <citation type="submission" date="2021-02" db="EMBL/GenBank/DDBJ databases">
        <title>De Novo genome assembly of isolated myxobacteria.</title>
        <authorList>
            <person name="Stevens D.C."/>
        </authorList>
    </citation>
    <scope>NUCLEOTIDE SEQUENCE [LARGE SCALE GENOMIC DNA]</scope>
    <source>
        <strain evidence="7">SCPEA02</strain>
    </source>
</reference>
<gene>
    <name evidence="6" type="ORF">JY651_02095</name>
</gene>
<dbReference type="Gene3D" id="1.10.510.10">
    <property type="entry name" value="Transferase(Phosphotransferase) domain 1"/>
    <property type="match status" value="1"/>
</dbReference>
<evidence type="ECO:0000256" key="4">
    <source>
        <dbReference type="ARBA" id="ARBA00022840"/>
    </source>
</evidence>
<accession>A0ABX7P2I2</accession>
<dbReference type="RefSeq" id="WP_206725369.1">
    <property type="nucleotide sequence ID" value="NZ_CP071090.1"/>
</dbReference>
<dbReference type="PROSITE" id="PS50011">
    <property type="entry name" value="PROTEIN_KINASE_DOM"/>
    <property type="match status" value="1"/>
</dbReference>
<evidence type="ECO:0000313" key="7">
    <source>
        <dbReference type="Proteomes" id="UP000662747"/>
    </source>
</evidence>
<keyword evidence="3 6" id="KW-0418">Kinase</keyword>
<sequence length="384" mass="41136">MAVMNEPGSEGEVLLREGGVTYTCVKDLGLDAQGGHLLLARRTSGGTDELRLLTHLSFPEDVAPSPEQIRARRRLEESVRLATFLRHPAIARVYGLHAVPGALYVEQEYVRGLSLDDLVTVALSRGRAFPEPFLVHVGLQVAEALAAAHACRDERGTPLGLLHRHLHPCLIHVEPGGAVKVLDFGLAGARLPGAVDAPAPPRGALFFCAPEALFLEGVDARADLFSLGAVLLELATGRNLYSRPDVLESRLRRRLKKQERARIAKGLTAAAAAGLSTATYPQVALQAATFQPGDVERLAAELSPPLRGVLARLLRRDPEARHATAEALAADLRALREEQGPYTNADAAEAVRRALSGAGRRLVDSELGSELRDALAPDEVSTGR</sequence>
<dbReference type="PANTHER" id="PTHR43289:SF6">
    <property type="entry name" value="SERINE_THREONINE-PROTEIN KINASE NEKL-3"/>
    <property type="match status" value="1"/>
</dbReference>
<protein>
    <submittedName>
        <fullName evidence="6">Protein kinase</fullName>
    </submittedName>
</protein>
<evidence type="ECO:0000259" key="5">
    <source>
        <dbReference type="PROSITE" id="PS50011"/>
    </source>
</evidence>
<dbReference type="EMBL" id="CP071090">
    <property type="protein sequence ID" value="QSQ23798.1"/>
    <property type="molecule type" value="Genomic_DNA"/>
</dbReference>
<keyword evidence="1" id="KW-0808">Transferase</keyword>
<evidence type="ECO:0000256" key="1">
    <source>
        <dbReference type="ARBA" id="ARBA00022679"/>
    </source>
</evidence>
<feature type="domain" description="Protein kinase" evidence="5">
    <location>
        <begin position="22"/>
        <end position="343"/>
    </location>
</feature>
<name>A0ABX7P2I2_9BACT</name>
<dbReference type="Pfam" id="PF00069">
    <property type="entry name" value="Pkinase"/>
    <property type="match status" value="1"/>
</dbReference>
<dbReference type="InterPro" id="IPR011009">
    <property type="entry name" value="Kinase-like_dom_sf"/>
</dbReference>
<organism evidence="6 7">
    <name type="scientific">Pyxidicoccus parkwayensis</name>
    <dbReference type="NCBI Taxonomy" id="2813578"/>
    <lineage>
        <taxon>Bacteria</taxon>
        <taxon>Pseudomonadati</taxon>
        <taxon>Myxococcota</taxon>
        <taxon>Myxococcia</taxon>
        <taxon>Myxococcales</taxon>
        <taxon>Cystobacterineae</taxon>
        <taxon>Myxococcaceae</taxon>
        <taxon>Pyxidicoccus</taxon>
    </lineage>
</organism>
<keyword evidence="7" id="KW-1185">Reference proteome</keyword>
<evidence type="ECO:0000256" key="3">
    <source>
        <dbReference type="ARBA" id="ARBA00022777"/>
    </source>
</evidence>
<evidence type="ECO:0000313" key="6">
    <source>
        <dbReference type="EMBL" id="QSQ23798.1"/>
    </source>
</evidence>
<dbReference type="GO" id="GO:0016301">
    <property type="term" value="F:kinase activity"/>
    <property type="evidence" value="ECO:0007669"/>
    <property type="project" value="UniProtKB-KW"/>
</dbReference>
<dbReference type="Proteomes" id="UP000662747">
    <property type="component" value="Chromosome"/>
</dbReference>
<dbReference type="InterPro" id="IPR000719">
    <property type="entry name" value="Prot_kinase_dom"/>
</dbReference>